<dbReference type="Gene3D" id="3.20.20.150">
    <property type="entry name" value="Divalent-metal-dependent TIM barrel enzymes"/>
    <property type="match status" value="1"/>
</dbReference>
<name>A0A1C4CNI0_9BACT</name>
<dbReference type="EMBL" id="FMAR01000004">
    <property type="protein sequence ID" value="SCC20655.1"/>
    <property type="molecule type" value="Genomic_DNA"/>
</dbReference>
<dbReference type="InterPro" id="IPR013022">
    <property type="entry name" value="Xyl_isomerase-like_TIM-brl"/>
</dbReference>
<sequence length="291" mass="33086">MTTRRDFLRSTTLLSAAALLAPRLMANAASTKTLIGLQLYTLRDDAIKDIKGTIAAIQQAGYTNLELFGYNKRLYFGLSVKDFSALLKAHQLKTTSAHYGLHDFLSTGNEEELKYVIEDAKILGHDFVTIPYLQDSLRTTADNFKQLADRFNKAGQLVNAAGMKLAYHNHNFEFTDYNGTTGYEILLSNTDPKLVHFEMDIYWVVYAGIKPLDLFKQHPGRFPMWHIKDMRLEPQKESCEVGKGVIDFKDIFKYKKEAGFENFFVEQEAYTAAPPKDAIITSINYIKKNLV</sequence>
<dbReference type="InterPro" id="IPR006311">
    <property type="entry name" value="TAT_signal"/>
</dbReference>
<feature type="chain" id="PRO_5008690032" evidence="1">
    <location>
        <begin position="29"/>
        <end position="291"/>
    </location>
</feature>
<gene>
    <name evidence="3" type="ORF">GA0116948_104217</name>
</gene>
<dbReference type="SUPFAM" id="SSF51658">
    <property type="entry name" value="Xylose isomerase-like"/>
    <property type="match status" value="1"/>
</dbReference>
<dbReference type="OrthoDB" id="9798407at2"/>
<dbReference type="Pfam" id="PF01261">
    <property type="entry name" value="AP_endonuc_2"/>
    <property type="match status" value="1"/>
</dbReference>
<evidence type="ECO:0000256" key="1">
    <source>
        <dbReference type="SAM" id="SignalP"/>
    </source>
</evidence>
<keyword evidence="4" id="KW-1185">Reference proteome</keyword>
<evidence type="ECO:0000313" key="3">
    <source>
        <dbReference type="EMBL" id="SCC20655.1"/>
    </source>
</evidence>
<dbReference type="PANTHER" id="PTHR12110">
    <property type="entry name" value="HYDROXYPYRUVATE ISOMERASE"/>
    <property type="match status" value="1"/>
</dbReference>
<dbReference type="AlphaFoldDB" id="A0A1C4CNI0"/>
<dbReference type="GO" id="GO:0016853">
    <property type="term" value="F:isomerase activity"/>
    <property type="evidence" value="ECO:0007669"/>
    <property type="project" value="UniProtKB-KW"/>
</dbReference>
<feature type="domain" description="Xylose isomerase-like TIM barrel" evidence="2">
    <location>
        <begin position="54"/>
        <end position="288"/>
    </location>
</feature>
<feature type="signal peptide" evidence="1">
    <location>
        <begin position="1"/>
        <end position="28"/>
    </location>
</feature>
<dbReference type="PANTHER" id="PTHR12110:SF41">
    <property type="entry name" value="INOSOSE DEHYDRATASE"/>
    <property type="match status" value="1"/>
</dbReference>
<evidence type="ECO:0000313" key="4">
    <source>
        <dbReference type="Proteomes" id="UP000242818"/>
    </source>
</evidence>
<dbReference type="InterPro" id="IPR036237">
    <property type="entry name" value="Xyl_isomerase-like_sf"/>
</dbReference>
<keyword evidence="3" id="KW-0413">Isomerase</keyword>
<dbReference type="RefSeq" id="WP_089710903.1">
    <property type="nucleotide sequence ID" value="NZ_FMAR01000004.1"/>
</dbReference>
<keyword evidence="1" id="KW-0732">Signal</keyword>
<organism evidence="3 4">
    <name type="scientific">Chitinophaga costaii</name>
    <dbReference type="NCBI Taxonomy" id="1335309"/>
    <lineage>
        <taxon>Bacteria</taxon>
        <taxon>Pseudomonadati</taxon>
        <taxon>Bacteroidota</taxon>
        <taxon>Chitinophagia</taxon>
        <taxon>Chitinophagales</taxon>
        <taxon>Chitinophagaceae</taxon>
        <taxon>Chitinophaga</taxon>
    </lineage>
</organism>
<dbReference type="PROSITE" id="PS51318">
    <property type="entry name" value="TAT"/>
    <property type="match status" value="1"/>
</dbReference>
<evidence type="ECO:0000259" key="2">
    <source>
        <dbReference type="Pfam" id="PF01261"/>
    </source>
</evidence>
<proteinExistence type="predicted"/>
<protein>
    <submittedName>
        <fullName evidence="3">Sugar phosphate isomerase/epimerase</fullName>
    </submittedName>
</protein>
<accession>A0A1C4CNI0</accession>
<dbReference type="Proteomes" id="UP000242818">
    <property type="component" value="Unassembled WGS sequence"/>
</dbReference>
<reference evidence="3 4" key="1">
    <citation type="submission" date="2016-08" db="EMBL/GenBank/DDBJ databases">
        <authorList>
            <person name="Seilhamer J.J."/>
        </authorList>
    </citation>
    <scope>NUCLEOTIDE SEQUENCE [LARGE SCALE GENOMIC DNA]</scope>
    <source>
        <strain evidence="3 4">A37T2</strain>
    </source>
</reference>
<dbReference type="STRING" id="1335309.GA0116948_104217"/>
<dbReference type="InterPro" id="IPR050312">
    <property type="entry name" value="IolE/XylAMocC-like"/>
</dbReference>